<proteinExistence type="predicted"/>
<evidence type="ECO:0000259" key="2">
    <source>
        <dbReference type="Pfam" id="PF18291"/>
    </source>
</evidence>
<reference evidence="3 4" key="1">
    <citation type="submission" date="2013-04" db="EMBL/GenBank/DDBJ databases">
        <title>The Genome Sequence of Parabacteroides gordonii DSM 23371.</title>
        <authorList>
            <consortium name="The Broad Institute Genomics Platform"/>
            <person name="Earl A."/>
            <person name="Ward D."/>
            <person name="Feldgarden M."/>
            <person name="Gevers D."/>
            <person name="Martens E."/>
            <person name="Sakamoto M."/>
            <person name="Benno Y."/>
            <person name="Suzuki N."/>
            <person name="Matsunaga N."/>
            <person name="Koshihara K."/>
            <person name="Seki M."/>
            <person name="Komiya H."/>
            <person name="Walker B."/>
            <person name="Young S."/>
            <person name="Zeng Q."/>
            <person name="Gargeya S."/>
            <person name="Fitzgerald M."/>
            <person name="Haas B."/>
            <person name="Abouelleil A."/>
            <person name="Allen A.W."/>
            <person name="Alvarado L."/>
            <person name="Arachchi H.M."/>
            <person name="Berlin A.M."/>
            <person name="Chapman S.B."/>
            <person name="Gainer-Dewar J."/>
            <person name="Goldberg J."/>
            <person name="Griggs A."/>
            <person name="Gujja S."/>
            <person name="Hansen M."/>
            <person name="Howarth C."/>
            <person name="Imamovic A."/>
            <person name="Ireland A."/>
            <person name="Larimer J."/>
            <person name="McCowan C."/>
            <person name="Murphy C."/>
            <person name="Pearson M."/>
            <person name="Poon T.W."/>
            <person name="Priest M."/>
            <person name="Roberts A."/>
            <person name="Saif S."/>
            <person name="Shea T."/>
            <person name="Sisk P."/>
            <person name="Sykes S."/>
            <person name="Wortman J."/>
            <person name="Nusbaum C."/>
            <person name="Birren B."/>
        </authorList>
    </citation>
    <scope>NUCLEOTIDE SEQUENCE [LARGE SCALE GENOMIC DNA]</scope>
    <source>
        <strain evidence="3 4">MS-1</strain>
    </source>
</reference>
<dbReference type="InterPro" id="IPR010992">
    <property type="entry name" value="IHF-like_DNA-bd_dom_sf"/>
</dbReference>
<sequence>MAIKFKVYSTPKPNGRKGSKLSHARAISQGTYNLEKVCRLISERSAVSSAEVKSVLDSFAWVIELALEDGCHVELDDLGYFSPSLRTVPNKKKTDNNTVYVDGINYRCSTSLREKLRQIDLVHVKDKKKPDSWEERKKKLLSHIAIWDSISPRSYAEAIGCSRYRAEADLKKFVEEGVLVRVGYRNKVMYLLANDEKNG</sequence>
<dbReference type="HOGENOM" id="CLU_078159_2_1_10"/>
<dbReference type="Proteomes" id="UP000033035">
    <property type="component" value="Unassembled WGS sequence"/>
</dbReference>
<evidence type="ECO:0000256" key="1">
    <source>
        <dbReference type="ARBA" id="ARBA00023125"/>
    </source>
</evidence>
<protein>
    <recommendedName>
        <fullName evidence="2">HU domain-containing protein</fullName>
    </recommendedName>
</protein>
<dbReference type="PATRIC" id="fig|1203610.3.peg.3201"/>
<dbReference type="SUPFAM" id="SSF47729">
    <property type="entry name" value="IHF-like DNA-binding proteins"/>
    <property type="match status" value="1"/>
</dbReference>
<dbReference type="NCBIfam" id="TIGR01201">
    <property type="entry name" value="HU_rel"/>
    <property type="match status" value="1"/>
</dbReference>
<name>A0A0F5JD74_9BACT</name>
<dbReference type="GO" id="GO:0003677">
    <property type="term" value="F:DNA binding"/>
    <property type="evidence" value="ECO:0007669"/>
    <property type="project" value="UniProtKB-KW"/>
</dbReference>
<feature type="domain" description="HU" evidence="2">
    <location>
        <begin position="1"/>
        <end position="119"/>
    </location>
</feature>
<organism evidence="3 4">
    <name type="scientific">Parabacteroides gordonii MS-1 = DSM 23371</name>
    <dbReference type="NCBI Taxonomy" id="1203610"/>
    <lineage>
        <taxon>Bacteria</taxon>
        <taxon>Pseudomonadati</taxon>
        <taxon>Bacteroidota</taxon>
        <taxon>Bacteroidia</taxon>
        <taxon>Bacteroidales</taxon>
        <taxon>Tannerellaceae</taxon>
        <taxon>Parabacteroides</taxon>
    </lineage>
</organism>
<keyword evidence="1" id="KW-0238">DNA-binding</keyword>
<gene>
    <name evidence="3" type="ORF">HMPREF1536_03135</name>
</gene>
<dbReference type="InterPro" id="IPR041607">
    <property type="entry name" value="HU-HIG"/>
</dbReference>
<dbReference type="EMBL" id="AQHW01000015">
    <property type="protein sequence ID" value="KKB55663.1"/>
    <property type="molecule type" value="Genomic_DNA"/>
</dbReference>
<dbReference type="Pfam" id="PF18291">
    <property type="entry name" value="HU-HIG"/>
    <property type="match status" value="1"/>
</dbReference>
<dbReference type="InterPro" id="IPR036388">
    <property type="entry name" value="WH-like_DNA-bd_sf"/>
</dbReference>
<dbReference type="Gene3D" id="1.10.10.10">
    <property type="entry name" value="Winged helix-like DNA-binding domain superfamily/Winged helix DNA-binding domain"/>
    <property type="match status" value="1"/>
</dbReference>
<accession>A0A0F5JD74</accession>
<dbReference type="RefSeq" id="WP_028726126.1">
    <property type="nucleotide sequence ID" value="NZ_AUAE01000008.1"/>
</dbReference>
<dbReference type="STRING" id="1203610.HMPREF1536_03135"/>
<evidence type="ECO:0000313" key="4">
    <source>
        <dbReference type="Proteomes" id="UP000033035"/>
    </source>
</evidence>
<dbReference type="InterPro" id="IPR005902">
    <property type="entry name" value="HU_DNA-bd_put"/>
</dbReference>
<evidence type="ECO:0000313" key="3">
    <source>
        <dbReference type="EMBL" id="KKB55663.1"/>
    </source>
</evidence>
<comment type="caution">
    <text evidence="3">The sequence shown here is derived from an EMBL/GenBank/DDBJ whole genome shotgun (WGS) entry which is preliminary data.</text>
</comment>
<dbReference type="AlphaFoldDB" id="A0A0F5JD74"/>
<keyword evidence="4" id="KW-1185">Reference proteome</keyword>